<evidence type="ECO:0000313" key="1">
    <source>
        <dbReference type="EMBL" id="PTQ53373.1"/>
    </source>
</evidence>
<protein>
    <submittedName>
        <fullName evidence="1">Uncharacterized protein</fullName>
    </submittedName>
</protein>
<reference evidence="1 2" key="1">
    <citation type="submission" date="2017-08" db="EMBL/GenBank/DDBJ databases">
        <title>Burning lignite coal seam in the remote Altai Mountains harbors a hydrogen-driven thermophilic microbial community.</title>
        <authorList>
            <person name="Kadnikov V.V."/>
            <person name="Mardanov A.V."/>
            <person name="Ivasenko D."/>
            <person name="Beletsky A.V."/>
            <person name="Karnachuk O.V."/>
            <person name="Ravin N.V."/>
        </authorList>
    </citation>
    <scope>NUCLEOTIDE SEQUENCE [LARGE SCALE GENOMIC DNA]</scope>
    <source>
        <strain evidence="1">AL31</strain>
    </source>
</reference>
<proteinExistence type="predicted"/>
<comment type="caution">
    <text evidence="1">The sequence shown here is derived from an EMBL/GenBank/DDBJ whole genome shotgun (WGS) entry which is preliminary data.</text>
</comment>
<accession>A0A2T5GB12</accession>
<sequence length="88" mass="9722">MRLRPLARFPLVGEFLVVLASFLFQVRSREAPAPSDTPTPADISLSDDLAQVAERSAFASSSCAANKGRRWSSGAWMRERPSWSEILV</sequence>
<gene>
    <name evidence="1" type="ORF">BLITH_0453</name>
</gene>
<dbReference type="AlphaFoldDB" id="A0A2T5GB12"/>
<dbReference type="EMBL" id="PEBW01000001">
    <property type="protein sequence ID" value="PTQ53373.1"/>
    <property type="molecule type" value="Genomic_DNA"/>
</dbReference>
<evidence type="ECO:0000313" key="2">
    <source>
        <dbReference type="Proteomes" id="UP000244016"/>
    </source>
</evidence>
<name>A0A2T5GB12_9BACL</name>
<dbReference type="Proteomes" id="UP000244016">
    <property type="component" value="Unassembled WGS sequence"/>
</dbReference>
<organism evidence="1 2">
    <name type="scientific">Brockia lithotrophica</name>
    <dbReference type="NCBI Taxonomy" id="933949"/>
    <lineage>
        <taxon>Bacteria</taxon>
        <taxon>Bacillati</taxon>
        <taxon>Bacillota</taxon>
        <taxon>Bacilli</taxon>
        <taxon>Bacillales</taxon>
        <taxon>Bacillales Family X. Incertae Sedis</taxon>
        <taxon>Brockia</taxon>
    </lineage>
</organism>